<dbReference type="Gene3D" id="3.20.20.70">
    <property type="entry name" value="Aldolase class I"/>
    <property type="match status" value="1"/>
</dbReference>
<dbReference type="GO" id="GO:0046417">
    <property type="term" value="P:chorismate metabolic process"/>
    <property type="evidence" value="ECO:0007669"/>
    <property type="project" value="InterPro"/>
</dbReference>
<evidence type="ECO:0000256" key="2">
    <source>
        <dbReference type="ARBA" id="ARBA00022679"/>
    </source>
</evidence>
<dbReference type="Pfam" id="PF00793">
    <property type="entry name" value="DAHP_synth_1"/>
    <property type="match status" value="1"/>
</dbReference>
<evidence type="ECO:0000313" key="5">
    <source>
        <dbReference type="Proteomes" id="UP000193804"/>
    </source>
</evidence>
<dbReference type="PANTHER" id="PTHR43018">
    <property type="entry name" value="PHOSPHO-2-DEHYDRO-3-DEOXYHEPTONATE ALDOLASE"/>
    <property type="match status" value="1"/>
</dbReference>
<dbReference type="PROSITE" id="PS51168">
    <property type="entry name" value="CHORISMATE_MUT_2"/>
    <property type="match status" value="1"/>
</dbReference>
<sequence length="356" mass="40831">MKIKNWYSDGKPWIIAGPCSAETEEQLLATVDGLVKTGITTIRAGVWKPRTRPNSFEGVGKIAFPWIKKAKALHPTIQFAIEVASAEHVELALKNDIDILWVGARTTVNPFNVQEIAEAVRGLKNTPVLVKNPINPDLALWIGALERFDAVGIDKIGAIHRGFSTYQESIYRNIPLWQIPIELKSRYPELLLINDPSHIAGKRNLLFEIAQKAMDLQYDGLIIESHRNPDEAWSDAAQQLTPDALQEMLSRIKIREKSFPNRDFKNELEGIRDQIDETDKELLEVLSRRLELVKKVGHYKRDKNVAIFQLERWNKIIENRPLWGNKLNLNTDFVKTIYQSIHDESIRIQTDIYNEQ</sequence>
<dbReference type="InterPro" id="IPR052899">
    <property type="entry name" value="Class-I_DAHP_synthase"/>
</dbReference>
<dbReference type="Proteomes" id="UP000193804">
    <property type="component" value="Unassembled WGS sequence"/>
</dbReference>
<dbReference type="OrthoDB" id="9780456at2"/>
<reference evidence="5" key="1">
    <citation type="submission" date="2017-04" db="EMBL/GenBank/DDBJ databases">
        <authorList>
            <person name="Varghese N."/>
            <person name="Submissions S."/>
        </authorList>
    </citation>
    <scope>NUCLEOTIDE SEQUENCE [LARGE SCALE GENOMIC DNA]</scope>
    <source>
        <strain evidence="5">DSM 4125</strain>
    </source>
</reference>
<dbReference type="InterPro" id="IPR036979">
    <property type="entry name" value="CM_dom_sf"/>
</dbReference>
<dbReference type="InterPro" id="IPR006218">
    <property type="entry name" value="DAHP1/KDSA"/>
</dbReference>
<dbReference type="EC" id="5.4.99.5" evidence="1"/>
<accession>A0A1X7K383</accession>
<dbReference type="InterPro" id="IPR036263">
    <property type="entry name" value="Chorismate_II_sf"/>
</dbReference>
<dbReference type="SMART" id="SM00830">
    <property type="entry name" value="CM_2"/>
    <property type="match status" value="1"/>
</dbReference>
<dbReference type="RefSeq" id="WP_085517294.1">
    <property type="nucleotide sequence ID" value="NZ_FXAW01000004.1"/>
</dbReference>
<dbReference type="PANTHER" id="PTHR43018:SF1">
    <property type="entry name" value="PROTEIN AROA(G)"/>
    <property type="match status" value="1"/>
</dbReference>
<proteinExistence type="predicted"/>
<dbReference type="Gene3D" id="1.20.59.10">
    <property type="entry name" value="Chorismate mutase"/>
    <property type="match status" value="1"/>
</dbReference>
<dbReference type="GO" id="GO:0016740">
    <property type="term" value="F:transferase activity"/>
    <property type="evidence" value="ECO:0007669"/>
    <property type="project" value="UniProtKB-KW"/>
</dbReference>
<dbReference type="SUPFAM" id="SSF48600">
    <property type="entry name" value="Chorismate mutase II"/>
    <property type="match status" value="1"/>
</dbReference>
<dbReference type="InterPro" id="IPR013785">
    <property type="entry name" value="Aldolase_TIM"/>
</dbReference>
<dbReference type="InterPro" id="IPR002701">
    <property type="entry name" value="CM_II_prokaryot"/>
</dbReference>
<evidence type="ECO:0000256" key="1">
    <source>
        <dbReference type="ARBA" id="ARBA00012404"/>
    </source>
</evidence>
<dbReference type="EMBL" id="FXAW01000004">
    <property type="protein sequence ID" value="SMG35184.1"/>
    <property type="molecule type" value="Genomic_DNA"/>
</dbReference>
<name>A0A1X7K383_9BACT</name>
<dbReference type="SUPFAM" id="SSF51569">
    <property type="entry name" value="Aldolase"/>
    <property type="match status" value="1"/>
</dbReference>
<dbReference type="STRING" id="1028.SAMN05661096_02312"/>
<dbReference type="Pfam" id="PF01817">
    <property type="entry name" value="CM_2"/>
    <property type="match status" value="1"/>
</dbReference>
<evidence type="ECO:0000259" key="3">
    <source>
        <dbReference type="PROSITE" id="PS51168"/>
    </source>
</evidence>
<keyword evidence="5" id="KW-1185">Reference proteome</keyword>
<dbReference type="GO" id="GO:0004106">
    <property type="term" value="F:chorismate mutase activity"/>
    <property type="evidence" value="ECO:0007669"/>
    <property type="project" value="UniProtKB-EC"/>
</dbReference>
<feature type="domain" description="Chorismate mutase" evidence="3">
    <location>
        <begin position="262"/>
        <end position="353"/>
    </location>
</feature>
<protein>
    <recommendedName>
        <fullName evidence="1">chorismate mutase</fullName>
        <ecNumber evidence="1">5.4.99.5</ecNumber>
    </recommendedName>
</protein>
<keyword evidence="2" id="KW-0808">Transferase</keyword>
<evidence type="ECO:0000313" key="4">
    <source>
        <dbReference type="EMBL" id="SMG35184.1"/>
    </source>
</evidence>
<dbReference type="AlphaFoldDB" id="A0A1X7K383"/>
<gene>
    <name evidence="4" type="ORF">SAMN05661096_02312</name>
</gene>
<organism evidence="4 5">
    <name type="scientific">Marivirga sericea</name>
    <dbReference type="NCBI Taxonomy" id="1028"/>
    <lineage>
        <taxon>Bacteria</taxon>
        <taxon>Pseudomonadati</taxon>
        <taxon>Bacteroidota</taxon>
        <taxon>Cytophagia</taxon>
        <taxon>Cytophagales</taxon>
        <taxon>Marivirgaceae</taxon>
        <taxon>Marivirga</taxon>
    </lineage>
</organism>